<reference evidence="3" key="3">
    <citation type="submission" date="2025-09" db="UniProtKB">
        <authorList>
            <consortium name="Ensembl"/>
        </authorList>
    </citation>
    <scope>IDENTIFICATION</scope>
</reference>
<feature type="transmembrane region" description="Helical" evidence="2">
    <location>
        <begin position="76"/>
        <end position="100"/>
    </location>
</feature>
<evidence type="ECO:0000256" key="2">
    <source>
        <dbReference type="SAM" id="Phobius"/>
    </source>
</evidence>
<keyword evidence="2" id="KW-1133">Transmembrane helix</keyword>
<gene>
    <name evidence="3" type="primary">crb3a</name>
</gene>
<feature type="region of interest" description="Disordered" evidence="1">
    <location>
        <begin position="108"/>
        <end position="141"/>
    </location>
</feature>
<feature type="transmembrane region" description="Helical" evidence="2">
    <location>
        <begin position="35"/>
        <end position="56"/>
    </location>
</feature>
<sequence>MKWIGADAHKSQSAPPWTPWTPLVTGREMAAVADVLPVPGFVVGSVLLLVLISDPVWGNYTLPRDIRSKNDTGPDIAAIVAPTVTLGVLAIVAAVLAWLFCVVKKKRQTEGTYRPSAEEQSGARSVAAPDALKLPKEERLI</sequence>
<evidence type="ECO:0000313" key="4">
    <source>
        <dbReference type="Proteomes" id="UP000472271"/>
    </source>
</evidence>
<evidence type="ECO:0000256" key="1">
    <source>
        <dbReference type="SAM" id="MobiDB-lite"/>
    </source>
</evidence>
<reference evidence="3" key="2">
    <citation type="submission" date="2025-08" db="UniProtKB">
        <authorList>
            <consortium name="Ensembl"/>
        </authorList>
    </citation>
    <scope>IDENTIFICATION</scope>
</reference>
<dbReference type="Proteomes" id="UP000472271">
    <property type="component" value="Chromosome 8"/>
</dbReference>
<dbReference type="OrthoDB" id="9949034at2759"/>
<organism evidence="3 4">
    <name type="scientific">Sphaeramia orbicularis</name>
    <name type="common">orbiculate cardinalfish</name>
    <dbReference type="NCBI Taxonomy" id="375764"/>
    <lineage>
        <taxon>Eukaryota</taxon>
        <taxon>Metazoa</taxon>
        <taxon>Chordata</taxon>
        <taxon>Craniata</taxon>
        <taxon>Vertebrata</taxon>
        <taxon>Euteleostomi</taxon>
        <taxon>Actinopterygii</taxon>
        <taxon>Neopterygii</taxon>
        <taxon>Teleostei</taxon>
        <taxon>Neoteleostei</taxon>
        <taxon>Acanthomorphata</taxon>
        <taxon>Gobiaria</taxon>
        <taxon>Kurtiformes</taxon>
        <taxon>Apogonoidei</taxon>
        <taxon>Apogonidae</taxon>
        <taxon>Apogoninae</taxon>
        <taxon>Sphaeramia</taxon>
    </lineage>
</organism>
<dbReference type="FunCoup" id="A0A672ZAZ6">
    <property type="interactions" value="712"/>
</dbReference>
<evidence type="ECO:0000313" key="3">
    <source>
        <dbReference type="Ensembl" id="ENSSORP00005014029.1"/>
    </source>
</evidence>
<keyword evidence="2" id="KW-0472">Membrane</keyword>
<protein>
    <recommendedName>
        <fullName evidence="5">Crumbs homolog 3b</fullName>
    </recommendedName>
</protein>
<dbReference type="Ensembl" id="ENSSORT00005014450.1">
    <property type="protein sequence ID" value="ENSSORP00005014029.1"/>
    <property type="gene ID" value="ENSSORG00005007190.1"/>
</dbReference>
<proteinExistence type="predicted"/>
<accession>A0A672ZAZ6</accession>
<dbReference type="AlphaFoldDB" id="A0A672ZAZ6"/>
<dbReference type="InParanoid" id="A0A672ZAZ6"/>
<evidence type="ECO:0008006" key="5">
    <source>
        <dbReference type="Google" id="ProtNLM"/>
    </source>
</evidence>
<name>A0A672ZAZ6_9TELE</name>
<reference evidence="3" key="1">
    <citation type="submission" date="2019-06" db="EMBL/GenBank/DDBJ databases">
        <authorList>
            <consortium name="Wellcome Sanger Institute Data Sharing"/>
        </authorList>
    </citation>
    <scope>NUCLEOTIDE SEQUENCE [LARGE SCALE GENOMIC DNA]</scope>
</reference>
<keyword evidence="4" id="KW-1185">Reference proteome</keyword>
<keyword evidence="2" id="KW-0812">Transmembrane</keyword>